<evidence type="ECO:0000256" key="4">
    <source>
        <dbReference type="SAM" id="SignalP"/>
    </source>
</evidence>
<dbReference type="PANTHER" id="PTHR37981:SF1">
    <property type="entry name" value="SGNH HYDROLASE-TYPE ESTERASE DOMAIN-CONTAINING PROTEIN"/>
    <property type="match status" value="1"/>
</dbReference>
<feature type="active site" evidence="1">
    <location>
        <position position="295"/>
    </location>
</feature>
<dbReference type="CDD" id="cd01823">
    <property type="entry name" value="SEST_like"/>
    <property type="match status" value="1"/>
</dbReference>
<evidence type="ECO:0000313" key="6">
    <source>
        <dbReference type="EMBL" id="PYC68045.1"/>
    </source>
</evidence>
<feature type="active site" description="Nucleophile" evidence="1">
    <location>
        <position position="56"/>
    </location>
</feature>
<feature type="signal peptide" evidence="4">
    <location>
        <begin position="1"/>
        <end position="25"/>
    </location>
</feature>
<proteinExistence type="predicted"/>
<dbReference type="GO" id="GO:0004806">
    <property type="term" value="F:triacylglycerol lipase activity"/>
    <property type="evidence" value="ECO:0007669"/>
    <property type="project" value="TreeGrafter"/>
</dbReference>
<dbReference type="EMBL" id="PYBW01000142">
    <property type="protein sequence ID" value="PYC68045.1"/>
    <property type="molecule type" value="Genomic_DNA"/>
</dbReference>
<dbReference type="Gene3D" id="3.40.50.1110">
    <property type="entry name" value="SGNH hydrolase"/>
    <property type="match status" value="1"/>
</dbReference>
<evidence type="ECO:0000313" key="7">
    <source>
        <dbReference type="Proteomes" id="UP000248039"/>
    </source>
</evidence>
<keyword evidence="7" id="KW-1185">Reference proteome</keyword>
<keyword evidence="4" id="KW-0732">Signal</keyword>
<dbReference type="SUPFAM" id="SSF52266">
    <property type="entry name" value="SGNH hydrolase"/>
    <property type="match status" value="1"/>
</dbReference>
<feature type="disulfide bond" evidence="2">
    <location>
        <begin position="149"/>
        <end position="167"/>
    </location>
</feature>
<dbReference type="AlphaFoldDB" id="A0A2V4NIV6"/>
<dbReference type="InterPro" id="IPR037460">
    <property type="entry name" value="SEST-like"/>
</dbReference>
<keyword evidence="2" id="KW-1015">Disulfide bond</keyword>
<dbReference type="InterPro" id="IPR036514">
    <property type="entry name" value="SGNH_hydro_sf"/>
</dbReference>
<name>A0A2V4NIV6_9ACTN</name>
<sequence>MTRRLPGPVLLAVLLALAGCSGAPAAAPARAAAPNSAPPSPSPGPPSGPYVAIGDSYTAGIQLQPAGGGPAGCGRSTVNYPSLVAQQLKLAPFTDVSCSSATTADLTAAQQVAGGSNPPQLDALTAQTKLVTVGIGGNDAEFTKVVAKCAEAGMLQALKAAGGSAPCRAAYTAPDGSSRLTGVLDAVGERLAGVLREVARRAPHARVYVVGYPALLPADPGSCLPVLGHSVAAGDVAFLAEQEQRLNAVLNARAAAAHAVFVDTYTPSLGHDMCAGAQQRWIEPPLPAAGRAPLHPNPAGQQGMAAAVLAALTGR</sequence>
<gene>
    <name evidence="6" type="ORF">C7C46_29790</name>
</gene>
<evidence type="ECO:0000256" key="3">
    <source>
        <dbReference type="SAM" id="MobiDB-lite"/>
    </source>
</evidence>
<feature type="domain" description="SGNH hydrolase-type esterase" evidence="5">
    <location>
        <begin position="52"/>
        <end position="302"/>
    </location>
</feature>
<protein>
    <submittedName>
        <fullName evidence="6">GDSL family lipase</fullName>
    </submittedName>
</protein>
<accession>A0A2V4NIV6</accession>
<evidence type="ECO:0000259" key="5">
    <source>
        <dbReference type="Pfam" id="PF13472"/>
    </source>
</evidence>
<reference evidence="6 7" key="1">
    <citation type="submission" date="2018-03" db="EMBL/GenBank/DDBJ databases">
        <title>Bioinformatic expansion and discovery of thiopeptide antibiotics.</title>
        <authorList>
            <person name="Schwalen C.J."/>
            <person name="Hudson G.A."/>
            <person name="Mitchell D.A."/>
        </authorList>
    </citation>
    <scope>NUCLEOTIDE SEQUENCE [LARGE SCALE GENOMIC DNA]</scope>
    <source>
        <strain evidence="6 7">ATCC 21389</strain>
    </source>
</reference>
<dbReference type="RefSeq" id="WP_110673039.1">
    <property type="nucleotide sequence ID" value="NZ_PYBW01000142.1"/>
</dbReference>
<dbReference type="Pfam" id="PF13472">
    <property type="entry name" value="Lipase_GDSL_2"/>
    <property type="match status" value="1"/>
</dbReference>
<feature type="region of interest" description="Disordered" evidence="3">
    <location>
        <begin position="29"/>
        <end position="51"/>
    </location>
</feature>
<dbReference type="PANTHER" id="PTHR37981">
    <property type="entry name" value="LIPASE 2"/>
    <property type="match status" value="1"/>
</dbReference>
<dbReference type="InterPro" id="IPR013830">
    <property type="entry name" value="SGNH_hydro"/>
</dbReference>
<organism evidence="6 7">
    <name type="scientific">Streptomyces tateyamensis</name>
    <dbReference type="NCBI Taxonomy" id="565073"/>
    <lineage>
        <taxon>Bacteria</taxon>
        <taxon>Bacillati</taxon>
        <taxon>Actinomycetota</taxon>
        <taxon>Actinomycetes</taxon>
        <taxon>Kitasatosporales</taxon>
        <taxon>Streptomycetaceae</taxon>
        <taxon>Streptomyces</taxon>
    </lineage>
</organism>
<dbReference type="Proteomes" id="UP000248039">
    <property type="component" value="Unassembled WGS sequence"/>
</dbReference>
<feature type="compositionally biased region" description="Pro residues" evidence="3">
    <location>
        <begin position="36"/>
        <end position="48"/>
    </location>
</feature>
<dbReference type="OrthoDB" id="5503950at2"/>
<feature type="disulfide bond" evidence="2">
    <location>
        <begin position="73"/>
        <end position="98"/>
    </location>
</feature>
<evidence type="ECO:0000256" key="2">
    <source>
        <dbReference type="PIRSR" id="PIRSR637460-2"/>
    </source>
</evidence>
<comment type="caution">
    <text evidence="6">The sequence shown here is derived from an EMBL/GenBank/DDBJ whole genome shotgun (WGS) entry which is preliminary data.</text>
</comment>
<evidence type="ECO:0000256" key="1">
    <source>
        <dbReference type="PIRSR" id="PIRSR637460-1"/>
    </source>
</evidence>
<dbReference type="PROSITE" id="PS51257">
    <property type="entry name" value="PROKAR_LIPOPROTEIN"/>
    <property type="match status" value="1"/>
</dbReference>
<feature type="chain" id="PRO_5015982084" evidence="4">
    <location>
        <begin position="26"/>
        <end position="315"/>
    </location>
</feature>
<dbReference type="GO" id="GO:0019433">
    <property type="term" value="P:triglyceride catabolic process"/>
    <property type="evidence" value="ECO:0007669"/>
    <property type="project" value="TreeGrafter"/>
</dbReference>